<comment type="similarity">
    <text evidence="1">Belongs to the universal stress protein A family.</text>
</comment>
<accession>A0A1I6NRK3</accession>
<dbReference type="STRING" id="683125.SAMN05660206_10135"/>
<reference evidence="3 4" key="1">
    <citation type="submission" date="2016-10" db="EMBL/GenBank/DDBJ databases">
        <authorList>
            <person name="de Groot N.N."/>
        </authorList>
    </citation>
    <scope>NUCLEOTIDE SEQUENCE [LARGE SCALE GENOMIC DNA]</scope>
    <source>
        <strain evidence="3 4">DSM 22789</strain>
    </source>
</reference>
<dbReference type="Pfam" id="PF00582">
    <property type="entry name" value="Usp"/>
    <property type="match status" value="1"/>
</dbReference>
<gene>
    <name evidence="3" type="ORF">SAMN05660206_10135</name>
</gene>
<evidence type="ECO:0000259" key="2">
    <source>
        <dbReference type="Pfam" id="PF00582"/>
    </source>
</evidence>
<dbReference type="PANTHER" id="PTHR46268">
    <property type="entry name" value="STRESS RESPONSE PROTEIN NHAX"/>
    <property type="match status" value="1"/>
</dbReference>
<sequence>MRKILFPTDFSEAANNAFLYALNLAKEMQGELYVLNTYMQPVLSANHAGQPELIPEVYENYELQQFENFKRHSTKLRELASEHGLADVGMTFLFQEGTVVSNVQRVIDKEDIKLIIMGTNRAEGIIDKLFGSNTVGVIRGVKIPVLSVPKEAKFQGIKEIAFTTLFREKDEAALHEIMEIALKFGVKVKCIHVVKDNSADVIGIAEKWRKNYREENLEFIFLDLEESVAKTLNKYLSEHRVDLLCVIRRNRNLLDSLFRSSISSSLRIHTNTATIVFNEGQFN</sequence>
<dbReference type="InterPro" id="IPR006015">
    <property type="entry name" value="Universal_stress_UspA"/>
</dbReference>
<dbReference type="OrthoDB" id="9788959at2"/>
<evidence type="ECO:0000313" key="3">
    <source>
        <dbReference type="EMBL" id="SFS30530.1"/>
    </source>
</evidence>
<organism evidence="3 4">
    <name type="scientific">Sphingobacterium wenxiniae</name>
    <dbReference type="NCBI Taxonomy" id="683125"/>
    <lineage>
        <taxon>Bacteria</taxon>
        <taxon>Pseudomonadati</taxon>
        <taxon>Bacteroidota</taxon>
        <taxon>Sphingobacteriia</taxon>
        <taxon>Sphingobacteriales</taxon>
        <taxon>Sphingobacteriaceae</taxon>
        <taxon>Sphingobacterium</taxon>
    </lineage>
</organism>
<feature type="domain" description="UspA" evidence="2">
    <location>
        <begin position="1"/>
        <end position="149"/>
    </location>
</feature>
<dbReference type="PRINTS" id="PR01438">
    <property type="entry name" value="UNVRSLSTRESS"/>
</dbReference>
<evidence type="ECO:0000256" key="1">
    <source>
        <dbReference type="ARBA" id="ARBA00008791"/>
    </source>
</evidence>
<protein>
    <submittedName>
        <fullName evidence="3">Nucleotide-binding universal stress protein, UspA family</fullName>
    </submittedName>
</protein>
<evidence type="ECO:0000313" key="4">
    <source>
        <dbReference type="Proteomes" id="UP000198785"/>
    </source>
</evidence>
<dbReference type="CDD" id="cd00293">
    <property type="entry name" value="USP-like"/>
    <property type="match status" value="1"/>
</dbReference>
<dbReference type="Proteomes" id="UP000198785">
    <property type="component" value="Unassembled WGS sequence"/>
</dbReference>
<name>A0A1I6NRK3_9SPHI</name>
<dbReference type="InterPro" id="IPR006016">
    <property type="entry name" value="UspA"/>
</dbReference>
<dbReference type="EMBL" id="FOZZ01000001">
    <property type="protein sequence ID" value="SFS30530.1"/>
    <property type="molecule type" value="Genomic_DNA"/>
</dbReference>
<dbReference type="AlphaFoldDB" id="A0A1I6NRK3"/>
<keyword evidence="4" id="KW-1185">Reference proteome</keyword>
<dbReference type="SUPFAM" id="SSF52402">
    <property type="entry name" value="Adenine nucleotide alpha hydrolases-like"/>
    <property type="match status" value="2"/>
</dbReference>
<proteinExistence type="inferred from homology"/>
<dbReference type="PANTHER" id="PTHR46268:SF22">
    <property type="entry name" value="SENSOR PROTEIN KDPD-RELATED"/>
    <property type="match status" value="1"/>
</dbReference>
<dbReference type="Gene3D" id="3.40.50.12370">
    <property type="match status" value="1"/>
</dbReference>
<dbReference type="RefSeq" id="WP_093363158.1">
    <property type="nucleotide sequence ID" value="NZ_FOZZ01000001.1"/>
</dbReference>